<comment type="pathway">
    <text evidence="3">Cofactor biosynthesis; riboflavin biosynthesis; 5-amino-6-(D-ribitylamino)uracil from GTP: step 3/4.</text>
</comment>
<evidence type="ECO:0000256" key="6">
    <source>
        <dbReference type="ARBA" id="ARBA00022833"/>
    </source>
</evidence>
<evidence type="ECO:0000256" key="1">
    <source>
        <dbReference type="ARBA" id="ARBA00001947"/>
    </source>
</evidence>
<dbReference type="EMBL" id="LAZR01009447">
    <property type="protein sequence ID" value="KKM72563.1"/>
    <property type="molecule type" value="Genomic_DNA"/>
</dbReference>
<organism evidence="9">
    <name type="scientific">marine sediment metagenome</name>
    <dbReference type="NCBI Taxonomy" id="412755"/>
    <lineage>
        <taxon>unclassified sequences</taxon>
        <taxon>metagenomes</taxon>
        <taxon>ecological metagenomes</taxon>
    </lineage>
</organism>
<protein>
    <recommendedName>
        <fullName evidence="8">CMP/dCMP-type deaminase domain-containing protein</fullName>
    </recommendedName>
</protein>
<evidence type="ECO:0000256" key="5">
    <source>
        <dbReference type="ARBA" id="ARBA00022801"/>
    </source>
</evidence>
<dbReference type="InterPro" id="IPR002125">
    <property type="entry name" value="CMP_dCMP_dom"/>
</dbReference>
<comment type="pathway">
    <text evidence="2">Cofactor biosynthesis; riboflavin biosynthesis; 5-amino-6-(D-ribitylamino)uracil from GTP: step 2/4.</text>
</comment>
<feature type="domain" description="CMP/dCMP-type deaminase" evidence="8">
    <location>
        <begin position="1"/>
        <end position="124"/>
    </location>
</feature>
<keyword evidence="5" id="KW-0378">Hydrolase</keyword>
<dbReference type="PANTHER" id="PTHR11079:SF162">
    <property type="entry name" value="RIBOFLAVIN BIOSYNTHESIS PROTEIN PYRD, CHLOROPLASTIC"/>
    <property type="match status" value="1"/>
</dbReference>
<dbReference type="FunFam" id="3.40.140.10:FF:000025">
    <property type="entry name" value="Riboflavin biosynthesis protein RibD"/>
    <property type="match status" value="1"/>
</dbReference>
<dbReference type="AlphaFoldDB" id="A0A0F9JSA3"/>
<evidence type="ECO:0000256" key="2">
    <source>
        <dbReference type="ARBA" id="ARBA00004882"/>
    </source>
</evidence>
<dbReference type="InterPro" id="IPR004794">
    <property type="entry name" value="Eubact_RibD"/>
</dbReference>
<evidence type="ECO:0000313" key="9">
    <source>
        <dbReference type="EMBL" id="KKM72563.1"/>
    </source>
</evidence>
<dbReference type="InterPro" id="IPR024072">
    <property type="entry name" value="DHFR-like_dom_sf"/>
</dbReference>
<reference evidence="9" key="1">
    <citation type="journal article" date="2015" name="Nature">
        <title>Complex archaea that bridge the gap between prokaryotes and eukaryotes.</title>
        <authorList>
            <person name="Spang A."/>
            <person name="Saw J.H."/>
            <person name="Jorgensen S.L."/>
            <person name="Zaremba-Niedzwiedzka K."/>
            <person name="Martijn J."/>
            <person name="Lind A.E."/>
            <person name="van Eijk R."/>
            <person name="Schleper C."/>
            <person name="Guy L."/>
            <person name="Ettema T.J."/>
        </authorList>
    </citation>
    <scope>NUCLEOTIDE SEQUENCE</scope>
</reference>
<dbReference type="Gene3D" id="3.40.430.10">
    <property type="entry name" value="Dihydrofolate Reductase, subunit A"/>
    <property type="match status" value="1"/>
</dbReference>
<keyword evidence="4" id="KW-0479">Metal-binding</keyword>
<dbReference type="GO" id="GO:0009231">
    <property type="term" value="P:riboflavin biosynthetic process"/>
    <property type="evidence" value="ECO:0007669"/>
    <property type="project" value="UniProtKB-UniPathway"/>
</dbReference>
<dbReference type="SUPFAM" id="SSF53927">
    <property type="entry name" value="Cytidine deaminase-like"/>
    <property type="match status" value="1"/>
</dbReference>
<name>A0A0F9JSA3_9ZZZZ</name>
<dbReference type="Pfam" id="PF00383">
    <property type="entry name" value="dCMP_cyt_deam_1"/>
    <property type="match status" value="1"/>
</dbReference>
<keyword evidence="6" id="KW-0862">Zinc</keyword>
<dbReference type="Gene3D" id="3.40.140.10">
    <property type="entry name" value="Cytidine Deaminase, domain 2"/>
    <property type="match status" value="1"/>
</dbReference>
<comment type="caution">
    <text evidence="9">The sequence shown here is derived from an EMBL/GenBank/DDBJ whole genome shotgun (WGS) entry which is preliminary data.</text>
</comment>
<dbReference type="NCBIfam" id="TIGR00326">
    <property type="entry name" value="eubact_ribD"/>
    <property type="match status" value="1"/>
</dbReference>
<dbReference type="PANTHER" id="PTHR11079">
    <property type="entry name" value="CYTOSINE DEAMINASE FAMILY MEMBER"/>
    <property type="match status" value="1"/>
</dbReference>
<dbReference type="GO" id="GO:0008703">
    <property type="term" value="F:5-amino-6-(5-phosphoribosylamino)uracil reductase activity"/>
    <property type="evidence" value="ECO:0007669"/>
    <property type="project" value="InterPro"/>
</dbReference>
<dbReference type="InterPro" id="IPR016193">
    <property type="entry name" value="Cytidine_deaminase-like"/>
</dbReference>
<keyword evidence="7" id="KW-0511">Multifunctional enzyme</keyword>
<dbReference type="Pfam" id="PF01872">
    <property type="entry name" value="RibD_C"/>
    <property type="match status" value="1"/>
</dbReference>
<evidence type="ECO:0000259" key="8">
    <source>
        <dbReference type="PROSITE" id="PS51747"/>
    </source>
</evidence>
<dbReference type="CDD" id="cd01284">
    <property type="entry name" value="Riboflavin_deaminase-reductase"/>
    <property type="match status" value="1"/>
</dbReference>
<proteinExistence type="predicted"/>
<dbReference type="UniPathway" id="UPA00275">
    <property type="reaction ID" value="UER00402"/>
</dbReference>
<dbReference type="InterPro" id="IPR002734">
    <property type="entry name" value="RibDG_C"/>
</dbReference>
<dbReference type="GO" id="GO:0008835">
    <property type="term" value="F:diaminohydroxyphosphoribosylaminopyrimidine deaminase activity"/>
    <property type="evidence" value="ECO:0007669"/>
    <property type="project" value="InterPro"/>
</dbReference>
<evidence type="ECO:0000256" key="7">
    <source>
        <dbReference type="ARBA" id="ARBA00023268"/>
    </source>
</evidence>
<dbReference type="SUPFAM" id="SSF53597">
    <property type="entry name" value="Dihydrofolate reductase-like"/>
    <property type="match status" value="1"/>
</dbReference>
<sequence length="219" mass="23465">MDDAKYMKRALSLASRARGQTSPNPMVGAVIVKGGKVIAEAYHKKAGSPHAEVLALALAGKYAYGATLYVTLEPCCHTNKRTPPCTGAIIDAGIERVLIAMEDPNPSVAGKGVSQLNRAGLDVECCVLGAEAARLNEAYIKYITTDMPFVTLKAALTLDGKIATPTGESKWISGEKSRALVHRMRAESDAIITAIGTVKADDPRSFNHRKSIQNCQQRR</sequence>
<dbReference type="PROSITE" id="PS51747">
    <property type="entry name" value="CYT_DCMP_DEAMINASES_2"/>
    <property type="match status" value="1"/>
</dbReference>
<evidence type="ECO:0000256" key="3">
    <source>
        <dbReference type="ARBA" id="ARBA00004910"/>
    </source>
</evidence>
<gene>
    <name evidence="9" type="ORF">LCGC14_1419210</name>
</gene>
<evidence type="ECO:0000256" key="4">
    <source>
        <dbReference type="ARBA" id="ARBA00022723"/>
    </source>
</evidence>
<dbReference type="GO" id="GO:0046872">
    <property type="term" value="F:metal ion binding"/>
    <property type="evidence" value="ECO:0007669"/>
    <property type="project" value="UniProtKB-KW"/>
</dbReference>
<comment type="cofactor">
    <cofactor evidence="1">
        <name>Zn(2+)</name>
        <dbReference type="ChEBI" id="CHEBI:29105"/>
    </cofactor>
</comment>
<accession>A0A0F9JSA3</accession>